<gene>
    <name evidence="2" type="ORF">BJ982_000399</name>
</gene>
<keyword evidence="3" id="KW-1185">Reference proteome</keyword>
<name>A0A7W7D3U9_9ACTN</name>
<dbReference type="EMBL" id="JACHND010000001">
    <property type="protein sequence ID" value="MBB4698855.1"/>
    <property type="molecule type" value="Genomic_DNA"/>
</dbReference>
<comment type="caution">
    <text evidence="2">The sequence shown here is derived from an EMBL/GenBank/DDBJ whole genome shotgun (WGS) entry which is preliminary data.</text>
</comment>
<evidence type="ECO:0000313" key="3">
    <source>
        <dbReference type="Proteomes" id="UP000542210"/>
    </source>
</evidence>
<feature type="chain" id="PRO_5030718609" evidence="1">
    <location>
        <begin position="30"/>
        <end position="100"/>
    </location>
</feature>
<proteinExistence type="predicted"/>
<dbReference type="RefSeq" id="WP_184875985.1">
    <property type="nucleotide sequence ID" value="NZ_BOOV01000041.1"/>
</dbReference>
<dbReference type="Proteomes" id="UP000542210">
    <property type="component" value="Unassembled WGS sequence"/>
</dbReference>
<organism evidence="2 3">
    <name type="scientific">Sphaerisporangium siamense</name>
    <dbReference type="NCBI Taxonomy" id="795645"/>
    <lineage>
        <taxon>Bacteria</taxon>
        <taxon>Bacillati</taxon>
        <taxon>Actinomycetota</taxon>
        <taxon>Actinomycetes</taxon>
        <taxon>Streptosporangiales</taxon>
        <taxon>Streptosporangiaceae</taxon>
        <taxon>Sphaerisporangium</taxon>
    </lineage>
</organism>
<dbReference type="AlphaFoldDB" id="A0A7W7D3U9"/>
<sequence length="100" mass="10492">MRMNRTAAVSALALLTASLLVGSASPAHAVQTGCTTWQEGYVAYSQCTGGTGRQAVHVSGVHVNPWVGWIEVSGPLVGVGEISSVSCPCYARYRYTVFAD</sequence>
<reference evidence="2 3" key="1">
    <citation type="submission" date="2020-08" db="EMBL/GenBank/DDBJ databases">
        <title>Sequencing the genomes of 1000 actinobacteria strains.</title>
        <authorList>
            <person name="Klenk H.-P."/>
        </authorList>
    </citation>
    <scope>NUCLEOTIDE SEQUENCE [LARGE SCALE GENOMIC DNA]</scope>
    <source>
        <strain evidence="2 3">DSM 45784</strain>
    </source>
</reference>
<keyword evidence="1" id="KW-0732">Signal</keyword>
<feature type="signal peptide" evidence="1">
    <location>
        <begin position="1"/>
        <end position="29"/>
    </location>
</feature>
<evidence type="ECO:0000313" key="2">
    <source>
        <dbReference type="EMBL" id="MBB4698855.1"/>
    </source>
</evidence>
<protein>
    <submittedName>
        <fullName evidence="2">Uncharacterized protein</fullName>
    </submittedName>
</protein>
<accession>A0A7W7D3U9</accession>
<evidence type="ECO:0000256" key="1">
    <source>
        <dbReference type="SAM" id="SignalP"/>
    </source>
</evidence>